<gene>
    <name evidence="1" type="primary">54</name>
    <name evidence="1" type="ORF">PBI_JACE_54</name>
</gene>
<dbReference type="EMBL" id="MH153804">
    <property type="protein sequence ID" value="AWN03674.1"/>
    <property type="molecule type" value="Genomic_DNA"/>
</dbReference>
<keyword evidence="2" id="KW-1185">Reference proteome</keyword>
<dbReference type="KEGG" id="vg:54992218"/>
<sequence>MPRPRPDLNEQDTDRRIARQVLDQTRHAINTYARLTTQEPTP</sequence>
<evidence type="ECO:0000313" key="2">
    <source>
        <dbReference type="Proteomes" id="UP000246975"/>
    </source>
</evidence>
<accession>A0A2U8UJ01</accession>
<name>A0A2U8UJ01_9CAUD</name>
<dbReference type="Proteomes" id="UP000246975">
    <property type="component" value="Segment"/>
</dbReference>
<reference evidence="1 2" key="1">
    <citation type="submission" date="2018-03" db="EMBL/GenBank/DDBJ databases">
        <authorList>
            <person name="Garlena R.A."/>
            <person name="Russell D.A."/>
            <person name="Pope W.H."/>
            <person name="Jacobs-Sera D."/>
            <person name="Hatfull G.F."/>
        </authorList>
    </citation>
    <scope>NUCLEOTIDE SEQUENCE [LARGE SCALE GENOMIC DNA]</scope>
</reference>
<dbReference type="RefSeq" id="YP_009801700.1">
    <property type="nucleotide sequence ID" value="NC_047974.1"/>
</dbReference>
<evidence type="ECO:0000313" key="1">
    <source>
        <dbReference type="EMBL" id="AWN03674.1"/>
    </source>
</evidence>
<protein>
    <submittedName>
        <fullName evidence="1">Uncharacterized protein</fullName>
    </submittedName>
</protein>
<organism evidence="1 2">
    <name type="scientific">Gordonia phage Jace</name>
    <dbReference type="NCBI Taxonomy" id="2182360"/>
    <lineage>
        <taxon>Viruses</taxon>
        <taxon>Duplodnaviria</taxon>
        <taxon>Heunggongvirae</taxon>
        <taxon>Uroviricota</taxon>
        <taxon>Caudoviricetes</taxon>
        <taxon>Jacevirus</taxon>
        <taxon>Jacevirus jace</taxon>
    </lineage>
</organism>
<proteinExistence type="predicted"/>
<dbReference type="GeneID" id="54992218"/>